<dbReference type="SUPFAM" id="SSF161111">
    <property type="entry name" value="Cation efflux protein transmembrane domain-like"/>
    <property type="match status" value="1"/>
</dbReference>
<comment type="subcellular location">
    <subcellularLocation>
        <location evidence="1">Membrane</location>
        <topology evidence="1">Multi-pass membrane protein</topology>
    </subcellularLocation>
</comment>
<dbReference type="Gene3D" id="3.30.70.1350">
    <property type="entry name" value="Cation efflux protein, cytoplasmic domain"/>
    <property type="match status" value="1"/>
</dbReference>
<dbReference type="InterPro" id="IPR058533">
    <property type="entry name" value="Cation_efflux_TM"/>
</dbReference>
<dbReference type="InterPro" id="IPR027469">
    <property type="entry name" value="Cation_efflux_TMD_sf"/>
</dbReference>
<feature type="transmembrane region" description="Helical" evidence="7">
    <location>
        <begin position="127"/>
        <end position="143"/>
    </location>
</feature>
<evidence type="ECO:0000256" key="5">
    <source>
        <dbReference type="ARBA" id="ARBA00022989"/>
    </source>
</evidence>
<feature type="transmembrane region" description="Helical" evidence="7">
    <location>
        <begin position="87"/>
        <end position="115"/>
    </location>
</feature>
<dbReference type="EMBL" id="DVOR01000021">
    <property type="protein sequence ID" value="HIV08604.1"/>
    <property type="molecule type" value="Genomic_DNA"/>
</dbReference>
<evidence type="ECO:0000256" key="3">
    <source>
        <dbReference type="ARBA" id="ARBA00022448"/>
    </source>
</evidence>
<evidence type="ECO:0000259" key="9">
    <source>
        <dbReference type="Pfam" id="PF16916"/>
    </source>
</evidence>
<evidence type="ECO:0000313" key="10">
    <source>
        <dbReference type="EMBL" id="HIV08604.1"/>
    </source>
</evidence>
<keyword evidence="4 7" id="KW-0812">Transmembrane</keyword>
<keyword evidence="3" id="KW-0813">Transport</keyword>
<reference evidence="10" key="1">
    <citation type="submission" date="2020-10" db="EMBL/GenBank/DDBJ databases">
        <authorList>
            <person name="Gilroy R."/>
        </authorList>
    </citation>
    <scope>NUCLEOTIDE SEQUENCE</scope>
    <source>
        <strain evidence="10">35461</strain>
    </source>
</reference>
<evidence type="ECO:0000256" key="2">
    <source>
        <dbReference type="ARBA" id="ARBA00008114"/>
    </source>
</evidence>
<protein>
    <submittedName>
        <fullName evidence="10">Cation transporter</fullName>
    </submittedName>
</protein>
<keyword evidence="6 7" id="KW-0472">Membrane</keyword>
<dbReference type="Proteomes" id="UP000886845">
    <property type="component" value="Unassembled WGS sequence"/>
</dbReference>
<sequence>MDTQALSTEERVARANRVTWLSVWVNTALTLAKFVAGLLGRSSAMVADAAHSASDFATDFAVLIGMRLAGKPQDCDHPYGHGKYETLAAAVVGVALCGVGLAIALHGAAALWGAWAHGELPARPGMVAFWAGFASIVIKEWLYQVTARVARQTGNDALLANAWHHRSDAFSSIATTVGVGAGALFGGHWSLLDPLAATGVGAVLLKIAWDIVRDAVDKLAEQGMSADENARILELVHGVEGLSEPHHLRSRRVGSVAVIEMHFRVDPAMTVREGHAIANRVEQALRGAFGADAIVTIHVEPWKEGRRQ</sequence>
<name>A0A9D1NM89_9BACT</name>
<dbReference type="AlphaFoldDB" id="A0A9D1NM89"/>
<comment type="similarity">
    <text evidence="2">Belongs to the cation diffusion facilitator (CDF) transporter (TC 2.A.4) family.</text>
</comment>
<reference evidence="10" key="2">
    <citation type="journal article" date="2021" name="PeerJ">
        <title>Extensive microbial diversity within the chicken gut microbiome revealed by metagenomics and culture.</title>
        <authorList>
            <person name="Gilroy R."/>
            <person name="Ravi A."/>
            <person name="Getino M."/>
            <person name="Pursley I."/>
            <person name="Horton D.L."/>
            <person name="Alikhan N.F."/>
            <person name="Baker D."/>
            <person name="Gharbi K."/>
            <person name="Hall N."/>
            <person name="Watson M."/>
            <person name="Adriaenssens E.M."/>
            <person name="Foster-Nyarko E."/>
            <person name="Jarju S."/>
            <person name="Secka A."/>
            <person name="Antonio M."/>
            <person name="Oren A."/>
            <person name="Chaudhuri R.R."/>
            <person name="La Ragione R."/>
            <person name="Hildebrand F."/>
            <person name="Pallen M.J."/>
        </authorList>
    </citation>
    <scope>NUCLEOTIDE SEQUENCE</scope>
    <source>
        <strain evidence="10">35461</strain>
    </source>
</reference>
<feature type="domain" description="Cation efflux protein cytoplasmic" evidence="9">
    <location>
        <begin position="226"/>
        <end position="301"/>
    </location>
</feature>
<gene>
    <name evidence="10" type="ORF">IAC79_00620</name>
</gene>
<evidence type="ECO:0000256" key="4">
    <source>
        <dbReference type="ARBA" id="ARBA00022692"/>
    </source>
</evidence>
<keyword evidence="5 7" id="KW-1133">Transmembrane helix</keyword>
<feature type="transmembrane region" description="Helical" evidence="7">
    <location>
        <begin position="20"/>
        <end position="39"/>
    </location>
</feature>
<dbReference type="Gene3D" id="1.20.1510.10">
    <property type="entry name" value="Cation efflux protein transmembrane domain"/>
    <property type="match status" value="1"/>
</dbReference>
<dbReference type="Pfam" id="PF01545">
    <property type="entry name" value="Cation_efflux"/>
    <property type="match status" value="1"/>
</dbReference>
<feature type="domain" description="Cation efflux protein transmembrane" evidence="8">
    <location>
        <begin position="20"/>
        <end position="219"/>
    </location>
</feature>
<dbReference type="SUPFAM" id="SSF160240">
    <property type="entry name" value="Cation efflux protein cytoplasmic domain-like"/>
    <property type="match status" value="1"/>
</dbReference>
<comment type="caution">
    <text evidence="10">The sequence shown here is derived from an EMBL/GenBank/DDBJ whole genome shotgun (WGS) entry which is preliminary data.</text>
</comment>
<dbReference type="GO" id="GO:0016020">
    <property type="term" value="C:membrane"/>
    <property type="evidence" value="ECO:0007669"/>
    <property type="project" value="UniProtKB-SubCell"/>
</dbReference>
<proteinExistence type="inferred from homology"/>
<evidence type="ECO:0000313" key="11">
    <source>
        <dbReference type="Proteomes" id="UP000886845"/>
    </source>
</evidence>
<organism evidence="10 11">
    <name type="scientific">Candidatus Spyradenecus faecavium</name>
    <dbReference type="NCBI Taxonomy" id="2840947"/>
    <lineage>
        <taxon>Bacteria</taxon>
        <taxon>Pseudomonadati</taxon>
        <taxon>Lentisphaerota</taxon>
        <taxon>Lentisphaeria</taxon>
        <taxon>Lentisphaerales</taxon>
        <taxon>Lentisphaeraceae</taxon>
        <taxon>Lentisphaeraceae incertae sedis</taxon>
        <taxon>Candidatus Spyradenecus</taxon>
    </lineage>
</organism>
<evidence type="ECO:0000259" key="8">
    <source>
        <dbReference type="Pfam" id="PF01545"/>
    </source>
</evidence>
<evidence type="ECO:0000256" key="6">
    <source>
        <dbReference type="ARBA" id="ARBA00023136"/>
    </source>
</evidence>
<dbReference type="GO" id="GO:0008324">
    <property type="term" value="F:monoatomic cation transmembrane transporter activity"/>
    <property type="evidence" value="ECO:0007669"/>
    <property type="project" value="InterPro"/>
</dbReference>
<dbReference type="InterPro" id="IPR050291">
    <property type="entry name" value="CDF_Transporter"/>
</dbReference>
<dbReference type="PANTHER" id="PTHR43840">
    <property type="entry name" value="MITOCHONDRIAL METAL TRANSPORTER 1-RELATED"/>
    <property type="match status" value="1"/>
</dbReference>
<evidence type="ECO:0000256" key="7">
    <source>
        <dbReference type="SAM" id="Phobius"/>
    </source>
</evidence>
<dbReference type="InterPro" id="IPR027470">
    <property type="entry name" value="Cation_efflux_CTD"/>
</dbReference>
<dbReference type="PANTHER" id="PTHR43840:SF15">
    <property type="entry name" value="MITOCHONDRIAL METAL TRANSPORTER 1-RELATED"/>
    <property type="match status" value="1"/>
</dbReference>
<dbReference type="FunFam" id="1.20.1510.10:FF:000006">
    <property type="entry name" value="Divalent cation efflux transporter"/>
    <property type="match status" value="1"/>
</dbReference>
<evidence type="ECO:0000256" key="1">
    <source>
        <dbReference type="ARBA" id="ARBA00004141"/>
    </source>
</evidence>
<dbReference type="Pfam" id="PF16916">
    <property type="entry name" value="ZT_dimer"/>
    <property type="match status" value="1"/>
</dbReference>
<accession>A0A9D1NM89</accession>
<dbReference type="InterPro" id="IPR036837">
    <property type="entry name" value="Cation_efflux_CTD_sf"/>
</dbReference>
<dbReference type="InterPro" id="IPR002524">
    <property type="entry name" value="Cation_efflux"/>
</dbReference>
<dbReference type="NCBIfam" id="TIGR01297">
    <property type="entry name" value="CDF"/>
    <property type="match status" value="1"/>
</dbReference>